<dbReference type="EMBL" id="BLLF01000182">
    <property type="protein sequence ID" value="GFH08745.1"/>
    <property type="molecule type" value="Genomic_DNA"/>
</dbReference>
<evidence type="ECO:0000313" key="2">
    <source>
        <dbReference type="EMBL" id="GFH08745.1"/>
    </source>
</evidence>
<evidence type="ECO:0000256" key="1">
    <source>
        <dbReference type="SAM" id="MobiDB-lite"/>
    </source>
</evidence>
<accession>A0A699YHQ7</accession>
<reference evidence="2 3" key="1">
    <citation type="submission" date="2020-02" db="EMBL/GenBank/DDBJ databases">
        <title>Draft genome sequence of Haematococcus lacustris strain NIES-144.</title>
        <authorList>
            <person name="Morimoto D."/>
            <person name="Nakagawa S."/>
            <person name="Yoshida T."/>
            <person name="Sawayama S."/>
        </authorList>
    </citation>
    <scope>NUCLEOTIDE SEQUENCE [LARGE SCALE GENOMIC DNA]</scope>
    <source>
        <strain evidence="2 3">NIES-144</strain>
    </source>
</reference>
<evidence type="ECO:0000313" key="3">
    <source>
        <dbReference type="Proteomes" id="UP000485058"/>
    </source>
</evidence>
<proteinExistence type="predicted"/>
<gene>
    <name evidence="2" type="ORF">HaLaN_03762</name>
</gene>
<organism evidence="2 3">
    <name type="scientific">Haematococcus lacustris</name>
    <name type="common">Green alga</name>
    <name type="synonym">Haematococcus pluvialis</name>
    <dbReference type="NCBI Taxonomy" id="44745"/>
    <lineage>
        <taxon>Eukaryota</taxon>
        <taxon>Viridiplantae</taxon>
        <taxon>Chlorophyta</taxon>
        <taxon>core chlorophytes</taxon>
        <taxon>Chlorophyceae</taxon>
        <taxon>CS clade</taxon>
        <taxon>Chlamydomonadales</taxon>
        <taxon>Haematococcaceae</taxon>
        <taxon>Haematococcus</taxon>
    </lineage>
</organism>
<feature type="compositionally biased region" description="Basic and acidic residues" evidence="1">
    <location>
        <begin position="35"/>
        <end position="44"/>
    </location>
</feature>
<dbReference type="Proteomes" id="UP000485058">
    <property type="component" value="Unassembled WGS sequence"/>
</dbReference>
<sequence>MKGKKRKGADEPEEPNSGKPTDRVPGKVPCEEELDRSKPTRLEGWKPPAGGHTEQGILPRAKSTHHWVSRSCETERPRPSPSSL</sequence>
<protein>
    <submittedName>
        <fullName evidence="2">Uncharacterized protein</fullName>
    </submittedName>
</protein>
<feature type="region of interest" description="Disordered" evidence="1">
    <location>
        <begin position="1"/>
        <end position="84"/>
    </location>
</feature>
<keyword evidence="3" id="KW-1185">Reference proteome</keyword>
<comment type="caution">
    <text evidence="2">The sequence shown here is derived from an EMBL/GenBank/DDBJ whole genome shotgun (WGS) entry which is preliminary data.</text>
</comment>
<name>A0A699YHQ7_HAELA</name>
<dbReference type="AlphaFoldDB" id="A0A699YHQ7"/>